<organism evidence="3 4">
    <name type="scientific">Petrolisthes cinctipes</name>
    <name type="common">Flat porcelain crab</name>
    <dbReference type="NCBI Taxonomy" id="88211"/>
    <lineage>
        <taxon>Eukaryota</taxon>
        <taxon>Metazoa</taxon>
        <taxon>Ecdysozoa</taxon>
        <taxon>Arthropoda</taxon>
        <taxon>Crustacea</taxon>
        <taxon>Multicrustacea</taxon>
        <taxon>Malacostraca</taxon>
        <taxon>Eumalacostraca</taxon>
        <taxon>Eucarida</taxon>
        <taxon>Decapoda</taxon>
        <taxon>Pleocyemata</taxon>
        <taxon>Anomura</taxon>
        <taxon>Galatheoidea</taxon>
        <taxon>Porcellanidae</taxon>
        <taxon>Petrolisthes</taxon>
    </lineage>
</organism>
<dbReference type="AlphaFoldDB" id="A0AAE1KXK7"/>
<dbReference type="GO" id="GO:0003676">
    <property type="term" value="F:nucleic acid binding"/>
    <property type="evidence" value="ECO:0007669"/>
    <property type="project" value="InterPro"/>
</dbReference>
<feature type="compositionally biased region" description="Pro residues" evidence="1">
    <location>
        <begin position="325"/>
        <end position="336"/>
    </location>
</feature>
<evidence type="ECO:0000313" key="4">
    <source>
        <dbReference type="Proteomes" id="UP001286313"/>
    </source>
</evidence>
<dbReference type="GO" id="GO:0015074">
    <property type="term" value="P:DNA integration"/>
    <property type="evidence" value="ECO:0007669"/>
    <property type="project" value="InterPro"/>
</dbReference>
<proteinExistence type="predicted"/>
<gene>
    <name evidence="3" type="ORF">Pcinc_010276</name>
</gene>
<reference evidence="3" key="1">
    <citation type="submission" date="2023-10" db="EMBL/GenBank/DDBJ databases">
        <title>Genome assemblies of two species of porcelain crab, Petrolisthes cinctipes and Petrolisthes manimaculis (Anomura: Porcellanidae).</title>
        <authorList>
            <person name="Angst P."/>
        </authorList>
    </citation>
    <scope>NUCLEOTIDE SEQUENCE</scope>
    <source>
        <strain evidence="3">PB745_01</strain>
        <tissue evidence="3">Gill</tissue>
    </source>
</reference>
<dbReference type="EMBL" id="JAWQEG010000791">
    <property type="protein sequence ID" value="KAK3885535.1"/>
    <property type="molecule type" value="Genomic_DNA"/>
</dbReference>
<dbReference type="PANTHER" id="PTHR37984:SF7">
    <property type="entry name" value="INTEGRASE CATALYTIC DOMAIN-CONTAINING PROTEIN"/>
    <property type="match status" value="1"/>
</dbReference>
<protein>
    <recommendedName>
        <fullName evidence="2">Integrase catalytic domain-containing protein</fullName>
    </recommendedName>
</protein>
<keyword evidence="4" id="KW-1185">Reference proteome</keyword>
<accession>A0AAE1KXK7</accession>
<dbReference type="Pfam" id="PF00665">
    <property type="entry name" value="rve"/>
    <property type="match status" value="1"/>
</dbReference>
<dbReference type="PANTHER" id="PTHR37984">
    <property type="entry name" value="PROTEIN CBG26694"/>
    <property type="match status" value="1"/>
</dbReference>
<evidence type="ECO:0000313" key="3">
    <source>
        <dbReference type="EMBL" id="KAK3885535.1"/>
    </source>
</evidence>
<dbReference type="PROSITE" id="PS50994">
    <property type="entry name" value="INTEGRASE"/>
    <property type="match status" value="1"/>
</dbReference>
<feature type="compositionally biased region" description="Polar residues" evidence="1">
    <location>
        <begin position="354"/>
        <end position="363"/>
    </location>
</feature>
<evidence type="ECO:0000256" key="1">
    <source>
        <dbReference type="SAM" id="MobiDB-lite"/>
    </source>
</evidence>
<name>A0AAE1KXK7_PETCI</name>
<dbReference type="SUPFAM" id="SSF53098">
    <property type="entry name" value="Ribonuclease H-like"/>
    <property type="match status" value="1"/>
</dbReference>
<dbReference type="InterPro" id="IPR050951">
    <property type="entry name" value="Retrovirus_Pol_polyprotein"/>
</dbReference>
<comment type="caution">
    <text evidence="3">The sequence shown here is derived from an EMBL/GenBank/DDBJ whole genome shotgun (WGS) entry which is preliminary data.</text>
</comment>
<feature type="region of interest" description="Disordered" evidence="1">
    <location>
        <begin position="297"/>
        <end position="368"/>
    </location>
</feature>
<evidence type="ECO:0000259" key="2">
    <source>
        <dbReference type="PROSITE" id="PS50994"/>
    </source>
</evidence>
<dbReference type="InterPro" id="IPR012337">
    <property type="entry name" value="RNaseH-like_sf"/>
</dbReference>
<sequence length="379" mass="42275">MCSRAESPFFWPGMTPAIIEMRERCSSCYRMAPSQPSAPPTPPVQPAYPFESLVSDYFHHCGRNYLVAVDRYSNWPIVEEAAGGTSGLITTLRRIFVTYGISDEVTSDGGPEFQSLKTKTFLHDWGMNHRTSSVAFPHSNCCAKAGDKIKKHLITDNTNTEGRLDNNKFQRAMLQYRNTPDRDTHLSPAMCIFGRPIRDFIPIHPSKYQPHITWRETLASREEALRNRHMHIACCWGLHPHPNLGQYVVRVDGSGRLTLNNRKFLRKYLPVIPRAPLAMGPGPTAIALPQVNLPTIITPHHNSSSSPSTPVGPPKTPPCVYQVLPPDPTIPLPNKPSPQASLSPTVPQPDSHYNHLQHTNQPKPSHGPCAISCLTMRLV</sequence>
<dbReference type="Proteomes" id="UP001286313">
    <property type="component" value="Unassembled WGS sequence"/>
</dbReference>
<feature type="compositionally biased region" description="Low complexity" evidence="1">
    <location>
        <begin position="298"/>
        <end position="309"/>
    </location>
</feature>
<dbReference type="InterPro" id="IPR001584">
    <property type="entry name" value="Integrase_cat-core"/>
</dbReference>
<dbReference type="InterPro" id="IPR036397">
    <property type="entry name" value="RNaseH_sf"/>
</dbReference>
<dbReference type="Gene3D" id="3.30.420.10">
    <property type="entry name" value="Ribonuclease H-like superfamily/Ribonuclease H"/>
    <property type="match status" value="1"/>
</dbReference>
<feature type="domain" description="Integrase catalytic" evidence="2">
    <location>
        <begin position="45"/>
        <end position="196"/>
    </location>
</feature>